<organism evidence="1 2">
    <name type="scientific">Billgrantia gudaonensis</name>
    <dbReference type="NCBI Taxonomy" id="376427"/>
    <lineage>
        <taxon>Bacteria</taxon>
        <taxon>Pseudomonadati</taxon>
        <taxon>Pseudomonadota</taxon>
        <taxon>Gammaproteobacteria</taxon>
        <taxon>Oceanospirillales</taxon>
        <taxon>Halomonadaceae</taxon>
        <taxon>Billgrantia</taxon>
    </lineage>
</organism>
<evidence type="ECO:0008006" key="3">
    <source>
        <dbReference type="Google" id="ProtNLM"/>
    </source>
</evidence>
<evidence type="ECO:0000313" key="1">
    <source>
        <dbReference type="EMBL" id="SDK41842.1"/>
    </source>
</evidence>
<dbReference type="STRING" id="376427.SAMN04487954_11634"/>
<sequence>MRKERLIVPVLVVLLLAWLAGQGISSLLFERGMARTLDDLAARGELSVERHDVERGWWSSSGRIRLAPLLGDAWQLELGYEAHHGVLSTEVSGKAVIRYGTDGTRLFGDSLPAAAPRWQASYRTLSGILEGGIRLEPFRITQEDRELNFGGGQFHFSGVYGDWRLQGRLDEWRLSDGDTWLASGPMVLDSQYAYTEGAEAFTQQDRLEIASLTWHQPGLDLDAHDLVLVNRMILDDRELRLRIDLDLGEVLTADQVLLTGAVDAELSRLHGDSLRRTMQRLRSLAASGDQALDGQALLVELEPLLLASLQDSPRLDLLELDLDSPMMKLSAQVDGALFFDGSDLDELSLVGLDDPATRARWRRRLDGDFVWHELPTVVALWLGLPLDTRTLQIDVARGQVRVNGRPLPPLRR</sequence>
<dbReference type="AlphaFoldDB" id="A0A1G9BQT3"/>
<accession>A0A1G9BQT3</accession>
<protein>
    <recommendedName>
        <fullName evidence="3">DUF945 domain-containing protein</fullName>
    </recommendedName>
</protein>
<dbReference type="OrthoDB" id="5778696at2"/>
<dbReference type="RefSeq" id="WP_089688302.1">
    <property type="nucleotide sequence ID" value="NZ_FNES01000016.1"/>
</dbReference>
<evidence type="ECO:0000313" key="2">
    <source>
        <dbReference type="Proteomes" id="UP000198525"/>
    </source>
</evidence>
<dbReference type="InterPro" id="IPR010352">
    <property type="entry name" value="DUF945"/>
</dbReference>
<reference evidence="1 2" key="1">
    <citation type="submission" date="2016-10" db="EMBL/GenBank/DDBJ databases">
        <authorList>
            <person name="de Groot N.N."/>
        </authorList>
    </citation>
    <scope>NUCLEOTIDE SEQUENCE [LARGE SCALE GENOMIC DNA]</scope>
    <source>
        <strain evidence="1 2">CGMCC 1.6133</strain>
    </source>
</reference>
<dbReference type="Proteomes" id="UP000198525">
    <property type="component" value="Unassembled WGS sequence"/>
</dbReference>
<gene>
    <name evidence="1" type="ORF">SAMN04487954_11634</name>
</gene>
<name>A0A1G9BQT3_9GAMM</name>
<dbReference type="EMBL" id="FNES01000016">
    <property type="protein sequence ID" value="SDK41842.1"/>
    <property type="molecule type" value="Genomic_DNA"/>
</dbReference>
<keyword evidence="2" id="KW-1185">Reference proteome</keyword>
<proteinExistence type="predicted"/>
<dbReference type="Pfam" id="PF06097">
    <property type="entry name" value="DUF945"/>
    <property type="match status" value="1"/>
</dbReference>